<evidence type="ECO:0000313" key="4">
    <source>
        <dbReference type="Proteomes" id="UP001597090"/>
    </source>
</evidence>
<keyword evidence="4" id="KW-1185">Reference proteome</keyword>
<feature type="region of interest" description="Disordered" evidence="1">
    <location>
        <begin position="81"/>
        <end position="125"/>
    </location>
</feature>
<protein>
    <recommendedName>
        <fullName evidence="5">DUF3618 domain-containing protein</fullName>
    </recommendedName>
</protein>
<dbReference type="EMBL" id="JBHTIH010000004">
    <property type="protein sequence ID" value="MFD0739663.1"/>
    <property type="molecule type" value="Genomic_DNA"/>
</dbReference>
<comment type="caution">
    <text evidence="3">The sequence shown here is derived from an EMBL/GenBank/DDBJ whole genome shotgun (WGS) entry which is preliminary data.</text>
</comment>
<evidence type="ECO:0000313" key="3">
    <source>
        <dbReference type="EMBL" id="MFD0739663.1"/>
    </source>
</evidence>
<evidence type="ECO:0000256" key="1">
    <source>
        <dbReference type="SAM" id="MobiDB-lite"/>
    </source>
</evidence>
<gene>
    <name evidence="3" type="ORF">ACFQZQ_10270</name>
</gene>
<keyword evidence="2" id="KW-1133">Transmembrane helix</keyword>
<dbReference type="Proteomes" id="UP001597090">
    <property type="component" value="Unassembled WGS sequence"/>
</dbReference>
<evidence type="ECO:0008006" key="5">
    <source>
        <dbReference type="Google" id="ProtNLM"/>
    </source>
</evidence>
<organism evidence="3 4">
    <name type="scientific">Lysobacter koreensis</name>
    <dbReference type="NCBI Taxonomy" id="266122"/>
    <lineage>
        <taxon>Bacteria</taxon>
        <taxon>Pseudomonadati</taxon>
        <taxon>Pseudomonadota</taxon>
        <taxon>Gammaproteobacteria</taxon>
        <taxon>Lysobacterales</taxon>
        <taxon>Lysobacteraceae</taxon>
        <taxon>Lysobacter</taxon>
    </lineage>
</organism>
<evidence type="ECO:0000256" key="2">
    <source>
        <dbReference type="SAM" id="Phobius"/>
    </source>
</evidence>
<dbReference type="RefSeq" id="WP_386812693.1">
    <property type="nucleotide sequence ID" value="NZ_JBHTIH010000004.1"/>
</dbReference>
<name>A0ABW2YR23_9GAMM</name>
<keyword evidence="2" id="KW-0812">Transmembrane</keyword>
<keyword evidence="2" id="KW-0472">Membrane</keyword>
<sequence length="125" mass="13169">MSKLTSLPERALELANQVGDGLKHVVPHAGKWLETGAKFGVLKSGVRVAGMFVRRNPAIAVATAAGAGLLWYAARRKAKQAQNGGAIEGSAKRVDARRGDATATRRKSTTARKRSSTRSNGDSAD</sequence>
<feature type="compositionally biased region" description="Basic and acidic residues" evidence="1">
    <location>
        <begin position="90"/>
        <end position="100"/>
    </location>
</feature>
<accession>A0ABW2YR23</accession>
<reference evidence="4" key="1">
    <citation type="journal article" date="2019" name="Int. J. Syst. Evol. Microbiol.">
        <title>The Global Catalogue of Microorganisms (GCM) 10K type strain sequencing project: providing services to taxonomists for standard genome sequencing and annotation.</title>
        <authorList>
            <consortium name="The Broad Institute Genomics Platform"/>
            <consortium name="The Broad Institute Genome Sequencing Center for Infectious Disease"/>
            <person name="Wu L."/>
            <person name="Ma J."/>
        </authorList>
    </citation>
    <scope>NUCLEOTIDE SEQUENCE [LARGE SCALE GENOMIC DNA]</scope>
    <source>
        <strain evidence="4">CCUG 55491</strain>
    </source>
</reference>
<proteinExistence type="predicted"/>
<feature type="compositionally biased region" description="Basic residues" evidence="1">
    <location>
        <begin position="104"/>
        <end position="116"/>
    </location>
</feature>
<feature type="transmembrane region" description="Helical" evidence="2">
    <location>
        <begin position="57"/>
        <end position="74"/>
    </location>
</feature>